<dbReference type="SUPFAM" id="SSF82153">
    <property type="entry name" value="FAS1 domain"/>
    <property type="match status" value="4"/>
</dbReference>
<feature type="domain" description="FAS1" evidence="1">
    <location>
        <begin position="515"/>
        <end position="668"/>
    </location>
</feature>
<feature type="domain" description="FAS1" evidence="1">
    <location>
        <begin position="171"/>
        <end position="327"/>
    </location>
</feature>
<reference evidence="2 3" key="2">
    <citation type="submission" date="2024-08" db="EMBL/GenBank/DDBJ databases">
        <title>Phylogenomic analyses of a clade within the roseobacter group suggest taxonomic reassignments of species of the genera Aestuariivita, Citreicella, Loktanella, Nautella, Pelagibaca, Ruegeria, Thalassobius, Thiobacimonas and Tropicibacter, and the proposal o.</title>
        <authorList>
            <person name="Jeon C.O."/>
        </authorList>
    </citation>
    <scope>NUCLEOTIDE SEQUENCE [LARGE SCALE GENOMIC DNA]</scope>
    <source>
        <strain evidence="2 3">SS1-5</strain>
    </source>
</reference>
<dbReference type="SUPFAM" id="SSF51120">
    <property type="entry name" value="beta-Roll"/>
    <property type="match status" value="1"/>
</dbReference>
<reference evidence="3" key="1">
    <citation type="submission" date="2024-04" db="EMBL/GenBank/DDBJ databases">
        <title>Phylogenomic analyses of a clade within the roseobacter group suggest taxonomic reassignments of species of the genera Aestuariivita, Citreicella, Loktanella, Nautella, Pelagibaca, Ruegeria, Thalassobius, Thiobacimonas and Tropicibacter, and the proposal o.</title>
        <authorList>
            <person name="Jeon C.O."/>
        </authorList>
    </citation>
    <scope>NUCLEOTIDE SEQUENCE [LARGE SCALE GENOMIC DNA]</scope>
    <source>
        <strain evidence="3">SS1-5</strain>
    </source>
</reference>
<dbReference type="GO" id="GO:0005509">
    <property type="term" value="F:calcium ion binding"/>
    <property type="evidence" value="ECO:0007669"/>
    <property type="project" value="InterPro"/>
</dbReference>
<dbReference type="InterPro" id="IPR000782">
    <property type="entry name" value="FAS1_domain"/>
</dbReference>
<evidence type="ECO:0000313" key="3">
    <source>
        <dbReference type="Proteomes" id="UP001470809"/>
    </source>
</evidence>
<accession>A0AAN0NJF6</accession>
<dbReference type="RefSeq" id="WP_342077705.1">
    <property type="nucleotide sequence ID" value="NZ_CP151767.2"/>
</dbReference>
<dbReference type="InterPro" id="IPR050904">
    <property type="entry name" value="Adhesion/Biosynth-related"/>
</dbReference>
<feature type="domain" description="FAS1" evidence="1">
    <location>
        <begin position="1"/>
        <end position="157"/>
    </location>
</feature>
<dbReference type="PANTHER" id="PTHR10900:SF77">
    <property type="entry name" value="FI19380P1"/>
    <property type="match status" value="1"/>
</dbReference>
<organism evidence="2 3">
    <name type="scientific">Yoonia rhodophyticola</name>
    <dbReference type="NCBI Taxonomy" id="3137370"/>
    <lineage>
        <taxon>Bacteria</taxon>
        <taxon>Pseudomonadati</taxon>
        <taxon>Pseudomonadota</taxon>
        <taxon>Alphaproteobacteria</taxon>
        <taxon>Rhodobacterales</taxon>
        <taxon>Paracoccaceae</taxon>
        <taxon>Yoonia</taxon>
    </lineage>
</organism>
<dbReference type="Proteomes" id="UP001470809">
    <property type="component" value="Chromosome"/>
</dbReference>
<name>A0AAN0NJF6_9RHOB</name>
<gene>
    <name evidence="2" type="ORF">AABB31_05755</name>
</gene>
<proteinExistence type="predicted"/>
<dbReference type="InterPro" id="IPR036378">
    <property type="entry name" value="FAS1_dom_sf"/>
</dbReference>
<dbReference type="PROSITE" id="PS50213">
    <property type="entry name" value="FAS1"/>
    <property type="match status" value="4"/>
</dbReference>
<dbReference type="InterPro" id="IPR011049">
    <property type="entry name" value="Serralysin-like_metalloprot_C"/>
</dbReference>
<dbReference type="KEGG" id="yrh:AABB31_05755"/>
<dbReference type="AlphaFoldDB" id="A0AAN0NJF6"/>
<protein>
    <submittedName>
        <fullName evidence="2">Fasciclin domain-containing protein</fullName>
    </submittedName>
</protein>
<dbReference type="PANTHER" id="PTHR10900">
    <property type="entry name" value="PERIOSTIN-RELATED"/>
    <property type="match status" value="1"/>
</dbReference>
<dbReference type="InterPro" id="IPR018511">
    <property type="entry name" value="Hemolysin-typ_Ca-bd_CS"/>
</dbReference>
<evidence type="ECO:0000259" key="1">
    <source>
        <dbReference type="PROSITE" id="PS50213"/>
    </source>
</evidence>
<feature type="domain" description="FAS1" evidence="1">
    <location>
        <begin position="341"/>
        <end position="497"/>
    </location>
</feature>
<dbReference type="EMBL" id="CP151767">
    <property type="protein sequence ID" value="WZU68417.1"/>
    <property type="molecule type" value="Genomic_DNA"/>
</dbReference>
<dbReference type="Gene3D" id="2.30.180.10">
    <property type="entry name" value="FAS1 domain"/>
    <property type="match status" value="4"/>
</dbReference>
<dbReference type="PROSITE" id="PS00330">
    <property type="entry name" value="HEMOLYSIN_CALCIUM"/>
    <property type="match status" value="1"/>
</dbReference>
<dbReference type="InterPro" id="IPR001343">
    <property type="entry name" value="Hemolysn_Ca-bd"/>
</dbReference>
<dbReference type="Gene3D" id="2.150.10.10">
    <property type="entry name" value="Serralysin-like metalloprotease, C-terminal"/>
    <property type="match status" value="1"/>
</dbReference>
<dbReference type="SMART" id="SM00554">
    <property type="entry name" value="FAS1"/>
    <property type="match status" value="4"/>
</dbReference>
<sequence length="860" mass="88141">MTTFVGIARHIPQFSILLETLSYIDANIEGSNLVATLNDRHQSLTVFAPTNNAFGQLAADLGFAGNPHDAAAVTAFLVGNVDVATLNAVVTYHVAGTALSAHQIANAGAVETLQGGSIGAGSLPNLVDAEPDLADPRLIATDIHVANGVLHVIDRVLLPIDLPGNTPAPAEPTIAAIAIEDPNFSILVDTLQFIDANLADSDLVGTLSDANGDFTVFAPTNAAFGQLAVDLGFDGDAADAAAVTAFLTENVPVETLNAVVTYHVAGGALTLADIAASGTVETVQGGTITAGPDGTLVDLEPDLADPTLIATDLPAANGIVHVIDRVLLPVDLPGNSPAPVEPTIVDIALGDTNFSILVAALQFIDGNLEGSDLVGTLADAGGDFTVFAPTNAAFGQLAVDLGFAGDASDTAAVTTFLVENVDVETLNAVVTYHVAGGTLLAADIAAAGTVQTLQGGEIGAGELPTLSDQEPDLIDPSLIATDIPAANGVVHVIDRVLLPVDLADNDAPSITDIVAASGEGFDDNNADFDILLEAVKTAGLAETLASADVDLTVFAPNDDAFVKLAQDIGFDGSDEGDAWTYLVDALTVVSKGDPVSLLTDVLTYHVAGTSLQASQVLGLDNITTLQGGTVAVADAALIDNDPETFDANLIATDIQANNGIVHVIDEVLIPTDLLAGNNTDLEIGTDGRDYIHTGRGDDFVNGKGGKDFILLGSGDDVGFGGDGRDLISGWRGDDHIDGGGDSDRLYGGKGDDMVSGGAGRDMIFGGRGDDIINGGTEDDMLFGGRGADTFIFVEGDGMDKIRDFNHRQDQIDLSAYGFDGIDDLGISTSGHSTHIDLGNDDGITLAWVNAGNLTEDNFIF</sequence>
<dbReference type="GO" id="GO:0005615">
    <property type="term" value="C:extracellular space"/>
    <property type="evidence" value="ECO:0007669"/>
    <property type="project" value="TreeGrafter"/>
</dbReference>
<dbReference type="Pfam" id="PF02469">
    <property type="entry name" value="Fasciclin"/>
    <property type="match status" value="4"/>
</dbReference>
<keyword evidence="3" id="KW-1185">Reference proteome</keyword>
<dbReference type="PRINTS" id="PR00313">
    <property type="entry name" value="CABNDNGRPT"/>
</dbReference>
<evidence type="ECO:0000313" key="2">
    <source>
        <dbReference type="EMBL" id="WZU68417.1"/>
    </source>
</evidence>
<dbReference type="Pfam" id="PF00353">
    <property type="entry name" value="HemolysinCabind"/>
    <property type="match status" value="3"/>
</dbReference>